<proteinExistence type="predicted"/>
<name>A0A2N5W792_9BASI</name>
<accession>A0A2N5W792</accession>
<protein>
    <submittedName>
        <fullName evidence="4">Uncharacterized protein</fullName>
    </submittedName>
</protein>
<evidence type="ECO:0000313" key="3">
    <source>
        <dbReference type="EMBL" id="PLW22397.1"/>
    </source>
</evidence>
<organism evidence="4 5">
    <name type="scientific">Puccinia coronata f. sp. avenae</name>
    <dbReference type="NCBI Taxonomy" id="200324"/>
    <lineage>
        <taxon>Eukaryota</taxon>
        <taxon>Fungi</taxon>
        <taxon>Dikarya</taxon>
        <taxon>Basidiomycota</taxon>
        <taxon>Pucciniomycotina</taxon>
        <taxon>Pucciniomycetes</taxon>
        <taxon>Pucciniales</taxon>
        <taxon>Pucciniaceae</taxon>
        <taxon>Puccinia</taxon>
    </lineage>
</organism>
<comment type="caution">
    <text evidence="4">The sequence shown here is derived from an EMBL/GenBank/DDBJ whole genome shotgun (WGS) entry which is preliminary data.</text>
</comment>
<dbReference type="Proteomes" id="UP000235392">
    <property type="component" value="Unassembled WGS sequence"/>
</dbReference>
<dbReference type="EMBL" id="PGCJ01000860">
    <property type="protein sequence ID" value="PLW16912.1"/>
    <property type="molecule type" value="Genomic_DNA"/>
</dbReference>
<evidence type="ECO:0000313" key="4">
    <source>
        <dbReference type="EMBL" id="PLW58111.1"/>
    </source>
</evidence>
<evidence type="ECO:0000313" key="5">
    <source>
        <dbReference type="Proteomes" id="UP000235388"/>
    </source>
</evidence>
<dbReference type="Proteomes" id="UP000235388">
    <property type="component" value="Unassembled WGS sequence"/>
</dbReference>
<evidence type="ECO:0000256" key="1">
    <source>
        <dbReference type="SAM" id="MobiDB-lite"/>
    </source>
</evidence>
<sequence>MQETNGQALSRDKIRYSGGHLPPADTARTCSTPPLLNEHTHSQDEFENASLAPAGLHGCPQSSTTSHTISLRELDRSGLIGRRRVELPSDHGEYALMESSLGGSDH</sequence>
<reference evidence="5 6" key="1">
    <citation type="submission" date="2017-11" db="EMBL/GenBank/DDBJ databases">
        <title>De novo assembly and phasing of dikaryotic genomes from two isolates of Puccinia coronata f. sp. avenae, the causal agent of oat crown rust.</title>
        <authorList>
            <person name="Miller M.E."/>
            <person name="Zhang Y."/>
            <person name="Omidvar V."/>
            <person name="Sperschneider J."/>
            <person name="Schwessinger B."/>
            <person name="Raley C."/>
            <person name="Palmer J.M."/>
            <person name="Garnica D."/>
            <person name="Upadhyaya N."/>
            <person name="Rathjen J."/>
            <person name="Taylor J.M."/>
            <person name="Park R.F."/>
            <person name="Dodds P.N."/>
            <person name="Hirsch C.D."/>
            <person name="Kianian S.F."/>
            <person name="Figueroa M."/>
        </authorList>
    </citation>
    <scope>NUCLEOTIDE SEQUENCE [LARGE SCALE GENOMIC DNA]</scope>
    <source>
        <strain evidence="4">12NC29</strain>
        <strain evidence="3">12SD80</strain>
    </source>
</reference>
<feature type="region of interest" description="Disordered" evidence="1">
    <location>
        <begin position="1"/>
        <end position="44"/>
    </location>
</feature>
<evidence type="ECO:0000313" key="2">
    <source>
        <dbReference type="EMBL" id="PLW16912.1"/>
    </source>
</evidence>
<dbReference type="EMBL" id="PGCI01000665">
    <property type="protein sequence ID" value="PLW22397.1"/>
    <property type="molecule type" value="Genomic_DNA"/>
</dbReference>
<evidence type="ECO:0000313" key="6">
    <source>
        <dbReference type="Proteomes" id="UP000235392"/>
    </source>
</evidence>
<keyword evidence="5" id="KW-1185">Reference proteome</keyword>
<dbReference type="AlphaFoldDB" id="A0A2N5W792"/>
<dbReference type="EMBL" id="PGCJ01000005">
    <property type="protein sequence ID" value="PLW58111.1"/>
    <property type="molecule type" value="Genomic_DNA"/>
</dbReference>
<gene>
    <name evidence="4" type="ORF">PCANC_04113</name>
    <name evidence="2" type="ORF">PCANC_20143</name>
    <name evidence="3" type="ORF">PCASD_18616</name>
</gene>